<protein>
    <submittedName>
        <fullName evidence="4">Putative tellurium resistance membrane protein TerC</fullName>
    </submittedName>
</protein>
<feature type="transmembrane region" description="Helical" evidence="3">
    <location>
        <begin position="161"/>
        <end position="179"/>
    </location>
</feature>
<dbReference type="InterPro" id="IPR046342">
    <property type="entry name" value="CBS_dom_sf"/>
</dbReference>
<dbReference type="Gene3D" id="3.10.580.10">
    <property type="entry name" value="CBS-domain"/>
    <property type="match status" value="1"/>
</dbReference>
<dbReference type="InterPro" id="IPR005496">
    <property type="entry name" value="Integral_membrane_TerC"/>
</dbReference>
<organism evidence="4 5">
    <name type="scientific">Nitrospirillum iridis</name>
    <dbReference type="NCBI Taxonomy" id="765888"/>
    <lineage>
        <taxon>Bacteria</taxon>
        <taxon>Pseudomonadati</taxon>
        <taxon>Pseudomonadota</taxon>
        <taxon>Alphaproteobacteria</taxon>
        <taxon>Rhodospirillales</taxon>
        <taxon>Azospirillaceae</taxon>
        <taxon>Nitrospirillum</taxon>
    </lineage>
</organism>
<keyword evidence="3" id="KW-1133">Transmembrane helix</keyword>
<dbReference type="Proteomes" id="UP000539175">
    <property type="component" value="Unassembled WGS sequence"/>
</dbReference>
<keyword evidence="3" id="KW-0812">Transmembrane</keyword>
<dbReference type="EMBL" id="JACIIZ010000014">
    <property type="protein sequence ID" value="MBB6253973.1"/>
    <property type="molecule type" value="Genomic_DNA"/>
</dbReference>
<evidence type="ECO:0000256" key="1">
    <source>
        <dbReference type="ARBA" id="ARBA00022737"/>
    </source>
</evidence>
<dbReference type="GO" id="GO:0005886">
    <property type="term" value="C:plasma membrane"/>
    <property type="evidence" value="ECO:0007669"/>
    <property type="project" value="TreeGrafter"/>
</dbReference>
<keyword evidence="5" id="KW-1185">Reference proteome</keyword>
<accession>A0A7X0B1F0</accession>
<feature type="transmembrane region" description="Helical" evidence="3">
    <location>
        <begin position="51"/>
        <end position="74"/>
    </location>
</feature>
<evidence type="ECO:0000313" key="5">
    <source>
        <dbReference type="Proteomes" id="UP000539175"/>
    </source>
</evidence>
<keyword evidence="2" id="KW-0129">CBS domain</keyword>
<evidence type="ECO:0000313" key="4">
    <source>
        <dbReference type="EMBL" id="MBB6253973.1"/>
    </source>
</evidence>
<dbReference type="RefSeq" id="WP_343067006.1">
    <property type="nucleotide sequence ID" value="NZ_JACIIZ010000014.1"/>
</dbReference>
<dbReference type="Pfam" id="PF03741">
    <property type="entry name" value="TerC"/>
    <property type="match status" value="1"/>
</dbReference>
<dbReference type="SUPFAM" id="SSF54631">
    <property type="entry name" value="CBS-domain pair"/>
    <property type="match status" value="1"/>
</dbReference>
<name>A0A7X0B1F0_9PROT</name>
<dbReference type="PANTHER" id="PTHR22777">
    <property type="entry name" value="HEMOLYSIN-RELATED"/>
    <property type="match status" value="1"/>
</dbReference>
<gene>
    <name evidence="4" type="ORF">FHS74_004549</name>
</gene>
<dbReference type="PANTHER" id="PTHR22777:SF17">
    <property type="entry name" value="UPF0053 PROTEIN SLL0260"/>
    <property type="match status" value="1"/>
</dbReference>
<evidence type="ECO:0000256" key="2">
    <source>
        <dbReference type="ARBA" id="ARBA00023122"/>
    </source>
</evidence>
<sequence>MGFSPMDFLADPGIWLGLLTLVALEVVLGIDNLVFIAIVADKLPPEQRNRVRLVGLSLALIMRLILLFSISWIVTLTQPLLSVAGFALSGRDLILVLGGGFLLAKGTMELHERLEGATAHHSPAAGAAATAFWRAVLQIVLLDAVFSLDSVITAVGMVEELPVMVAAVCIAMVVMLVASKPLMAFISRHPTVIILGLGFLLMIGFSLVAEGLGLHIPKGYLYAAIGFSILIEAANQVGRRKKARPVAAVPGDPAITTVMTPRDAVEWLDLSAGQEDVRAAVLALRHSHVILARDGLDTVLGFAASHDLLKRVMEGQMIDGDDAFAPVVARPDQAARAVLALLRDMGAELAVVMDAQGRVLGVATPADAVKLLG</sequence>
<feature type="transmembrane region" description="Helical" evidence="3">
    <location>
        <begin position="191"/>
        <end position="213"/>
    </location>
</feature>
<reference evidence="4 5" key="1">
    <citation type="submission" date="2020-08" db="EMBL/GenBank/DDBJ databases">
        <title>Genomic Encyclopedia of Type Strains, Phase IV (KMG-IV): sequencing the most valuable type-strain genomes for metagenomic binning, comparative biology and taxonomic classification.</title>
        <authorList>
            <person name="Goeker M."/>
        </authorList>
    </citation>
    <scope>NUCLEOTIDE SEQUENCE [LARGE SCALE GENOMIC DNA]</scope>
    <source>
        <strain evidence="4 5">DSM 22198</strain>
    </source>
</reference>
<evidence type="ECO:0000256" key="3">
    <source>
        <dbReference type="SAM" id="Phobius"/>
    </source>
</evidence>
<dbReference type="AlphaFoldDB" id="A0A7X0B1F0"/>
<comment type="caution">
    <text evidence="4">The sequence shown here is derived from an EMBL/GenBank/DDBJ whole genome shotgun (WGS) entry which is preliminary data.</text>
</comment>
<feature type="transmembrane region" description="Helical" evidence="3">
    <location>
        <begin position="80"/>
        <end position="103"/>
    </location>
</feature>
<feature type="transmembrane region" description="Helical" evidence="3">
    <location>
        <begin position="14"/>
        <end position="39"/>
    </location>
</feature>
<keyword evidence="3" id="KW-0472">Membrane</keyword>
<proteinExistence type="predicted"/>
<feature type="transmembrane region" description="Helical" evidence="3">
    <location>
        <begin position="219"/>
        <end position="235"/>
    </location>
</feature>
<keyword evidence="1" id="KW-0677">Repeat</keyword>